<accession>A0A5K1UBC1</accession>
<dbReference type="VEuPathDB" id="AmoebaDB:KM1_164400"/>
<evidence type="ECO:0000313" key="2">
    <source>
        <dbReference type="Proteomes" id="UP000078387"/>
    </source>
</evidence>
<dbReference type="OMA" id="CTEDHAR"/>
<dbReference type="VEuPathDB" id="AmoebaDB:EHI8A_096620"/>
<sequence>MQRQEEKITSTDEQHLCKPKLLKRNELKKEIDNKKTLVKPKRSRPLKHVVGSQEVLPTLHVIKGLSTVRFVTGEKVISGGTKEHADILKKYCLIGLNQILRSIKKDDVAVVLILRYKHMNSETTDSIDVLSDVLKTCSITKSFKLYYDIVSQSTIRSLFQINFNPRIIGIKKTYLGNSSLKDLLSQCECN</sequence>
<dbReference type="VEuPathDB" id="AmoebaDB:EHI7A_090690"/>
<evidence type="ECO:0000313" key="1">
    <source>
        <dbReference type="EMBL" id="GAT96548.1"/>
    </source>
</evidence>
<protein>
    <submittedName>
        <fullName evidence="1">Uncharacterized protein</fullName>
    </submittedName>
</protein>
<name>A0A5K1UBC1_ENTHI</name>
<comment type="caution">
    <text evidence="1">The sequence shown here is derived from an EMBL/GenBank/DDBJ whole genome shotgun (WGS) entry which is preliminary data.</text>
</comment>
<dbReference type="AlphaFoldDB" id="A0A5K1UBC1"/>
<gene>
    <name evidence="1" type="ORF">CL6EHI_111430</name>
</gene>
<reference evidence="1 2" key="1">
    <citation type="submission" date="2016-05" db="EMBL/GenBank/DDBJ databases">
        <title>First whole genome sequencing of Entamoeba histolytica HM1:IMSS-clone-6.</title>
        <authorList>
            <person name="Mukherjee Avik.K."/>
            <person name="Izumyama S."/>
            <person name="Nakada-Tsukui K."/>
            <person name="Nozaki T."/>
        </authorList>
    </citation>
    <scope>NUCLEOTIDE SEQUENCE [LARGE SCALE GENOMIC DNA]</scope>
    <source>
        <strain evidence="1 2">HM1:IMSS clone 6</strain>
    </source>
</reference>
<organism evidence="1 2">
    <name type="scientific">Entamoeba histolytica</name>
    <dbReference type="NCBI Taxonomy" id="5759"/>
    <lineage>
        <taxon>Eukaryota</taxon>
        <taxon>Amoebozoa</taxon>
        <taxon>Evosea</taxon>
        <taxon>Archamoebae</taxon>
        <taxon>Mastigamoebida</taxon>
        <taxon>Entamoebidae</taxon>
        <taxon>Entamoeba</taxon>
    </lineage>
</organism>
<dbReference type="VEuPathDB" id="AmoebaDB:EHI5A_137760"/>
<dbReference type="EMBL" id="BDEQ01000001">
    <property type="protein sequence ID" value="GAT96548.1"/>
    <property type="molecule type" value="Genomic_DNA"/>
</dbReference>
<dbReference type="Proteomes" id="UP000078387">
    <property type="component" value="Unassembled WGS sequence"/>
</dbReference>
<proteinExistence type="predicted"/>
<dbReference type="VEuPathDB" id="AmoebaDB:EHI_111430"/>